<evidence type="ECO:0000313" key="2">
    <source>
        <dbReference type="EMBL" id="SHJ58661.1"/>
    </source>
</evidence>
<protein>
    <submittedName>
        <fullName evidence="2">Ferrous iron transport protein B</fullName>
    </submittedName>
</protein>
<dbReference type="CDD" id="cd01879">
    <property type="entry name" value="FeoB"/>
    <property type="match status" value="1"/>
</dbReference>
<dbReference type="GO" id="GO:0015093">
    <property type="term" value="F:ferrous iron transmembrane transporter activity"/>
    <property type="evidence" value="ECO:0007669"/>
    <property type="project" value="TreeGrafter"/>
</dbReference>
<accession>A0A1M6KIB9</accession>
<dbReference type="STRING" id="1121301.SAMN02745912_00413"/>
<dbReference type="RefSeq" id="WP_073146725.1">
    <property type="nucleotide sequence ID" value="NZ_FRAG01000003.1"/>
</dbReference>
<dbReference type="SUPFAM" id="SSF52540">
    <property type="entry name" value="P-loop containing nucleoside triphosphate hydrolases"/>
    <property type="match status" value="1"/>
</dbReference>
<dbReference type="GO" id="GO:0005886">
    <property type="term" value="C:plasma membrane"/>
    <property type="evidence" value="ECO:0007669"/>
    <property type="project" value="TreeGrafter"/>
</dbReference>
<dbReference type="Pfam" id="PF17910">
    <property type="entry name" value="FeoB_Cyto"/>
    <property type="match status" value="1"/>
</dbReference>
<dbReference type="Pfam" id="PF02421">
    <property type="entry name" value="FeoB_N"/>
    <property type="match status" value="1"/>
</dbReference>
<dbReference type="OrthoDB" id="9809127at2"/>
<dbReference type="GO" id="GO:0005525">
    <property type="term" value="F:GTP binding"/>
    <property type="evidence" value="ECO:0007669"/>
    <property type="project" value="InterPro"/>
</dbReference>
<dbReference type="InterPro" id="IPR041069">
    <property type="entry name" value="FeoB_Cyto"/>
</dbReference>
<name>A0A1M6KIB9_PARC5</name>
<dbReference type="InterPro" id="IPR050860">
    <property type="entry name" value="FeoB_GTPase"/>
</dbReference>
<dbReference type="Proteomes" id="UP000184465">
    <property type="component" value="Unassembled WGS sequence"/>
</dbReference>
<dbReference type="PROSITE" id="PS51711">
    <property type="entry name" value="G_FEOB"/>
    <property type="match status" value="1"/>
</dbReference>
<proteinExistence type="predicted"/>
<feature type="domain" description="FeoB-type G" evidence="1">
    <location>
        <begin position="24"/>
        <end position="186"/>
    </location>
</feature>
<dbReference type="InterPro" id="IPR030389">
    <property type="entry name" value="G_FEOB_dom"/>
</dbReference>
<evidence type="ECO:0000313" key="3">
    <source>
        <dbReference type="Proteomes" id="UP000184465"/>
    </source>
</evidence>
<keyword evidence="3" id="KW-1185">Reference proteome</keyword>
<organism evidence="2 3">
    <name type="scientific">Paramaledivibacter caminithermalis (strain DSM 15212 / CIP 107654 / DViRD3)</name>
    <name type="common">Clostridium caminithermale</name>
    <dbReference type="NCBI Taxonomy" id="1121301"/>
    <lineage>
        <taxon>Bacteria</taxon>
        <taxon>Bacillati</taxon>
        <taxon>Bacillota</taxon>
        <taxon>Clostridia</taxon>
        <taxon>Peptostreptococcales</taxon>
        <taxon>Caminicellaceae</taxon>
        <taxon>Paramaledivibacter</taxon>
    </lineage>
</organism>
<dbReference type="PANTHER" id="PTHR43185">
    <property type="entry name" value="FERROUS IRON TRANSPORT PROTEIN B"/>
    <property type="match status" value="1"/>
</dbReference>
<dbReference type="Gene3D" id="1.10.287.1770">
    <property type="match status" value="1"/>
</dbReference>
<dbReference type="PANTHER" id="PTHR43185:SF1">
    <property type="entry name" value="FE(2+) TRANSPORTER FEOB"/>
    <property type="match status" value="1"/>
</dbReference>
<dbReference type="Gene3D" id="3.40.50.300">
    <property type="entry name" value="P-loop containing nucleotide triphosphate hydrolases"/>
    <property type="match status" value="1"/>
</dbReference>
<reference evidence="2 3" key="1">
    <citation type="submission" date="2016-11" db="EMBL/GenBank/DDBJ databases">
        <authorList>
            <person name="Jaros S."/>
            <person name="Januszkiewicz K."/>
            <person name="Wedrychowicz H."/>
        </authorList>
    </citation>
    <scope>NUCLEOTIDE SEQUENCE [LARGE SCALE GENOMIC DNA]</scope>
    <source>
        <strain evidence="2 3">DSM 15212</strain>
    </source>
</reference>
<dbReference type="FunFam" id="3.40.50.300:FF:000969">
    <property type="entry name" value="Ferrous iron transporter B"/>
    <property type="match status" value="1"/>
</dbReference>
<dbReference type="EMBL" id="FRAG01000003">
    <property type="protein sequence ID" value="SHJ58661.1"/>
    <property type="molecule type" value="Genomic_DNA"/>
</dbReference>
<dbReference type="AlphaFoldDB" id="A0A1M6KIB9"/>
<evidence type="ECO:0000259" key="1">
    <source>
        <dbReference type="PROSITE" id="PS51711"/>
    </source>
</evidence>
<sequence>MGLTCDSCGKGILKKKFNIKCGEEFVVALAGNPNVGKSTVFNELTGLKQHTGNWPGKTVVNARGNYEFNKKKFILMDLPGTYSLFANSVEEQVARDFICFGRPDATIVVVDGTCLERNLNLALQVMEITNNVVVCVNLMDEAERKGIFIDIKALEEELGVPVVATVARKGQGLDELRKRVFNIALGVENPKPKKMTYSKTVEEAIEKIQPQIHKILKGKLDSRWVALRLIDGDKTIIDSIHEYIYDDKILEIQGEEVLVNGR</sequence>
<gene>
    <name evidence="2" type="ORF">SAMN02745912_00413</name>
</gene>
<dbReference type="InterPro" id="IPR027417">
    <property type="entry name" value="P-loop_NTPase"/>
</dbReference>